<dbReference type="InterPro" id="IPR035979">
    <property type="entry name" value="RBD_domain_sf"/>
</dbReference>
<dbReference type="GeneID" id="104741140"/>
<accession>A0ABM0VRW4</accession>
<proteinExistence type="predicted"/>
<feature type="compositionally biased region" description="Basic and acidic residues" evidence="3">
    <location>
        <begin position="32"/>
        <end position="42"/>
    </location>
</feature>
<sequence>MMSRKRDKPYTYRNTPARISKRRRPWAPPPSSERDEIIDKPTAKPPPPPALIVMGLPANCSVLELKSRFEIYGSISRIRIDKDGFGSVSYRTVESAEAAIACSHEPSFGISIDSKKVEVVWATDPLMKWKEGVTVVVEGNDKTTPSLSSKLVRPVMPLRKHGRSNRLASAIVNPRSNNYNDGEIGGGSPVRIREIKQRNIVAYDDIL</sequence>
<dbReference type="PANTHER" id="PTHR48024">
    <property type="entry name" value="GEO13361P1-RELATED"/>
    <property type="match status" value="1"/>
</dbReference>
<evidence type="ECO:0000256" key="1">
    <source>
        <dbReference type="ARBA" id="ARBA00022884"/>
    </source>
</evidence>
<reference evidence="6" key="2">
    <citation type="submission" date="2025-08" db="UniProtKB">
        <authorList>
            <consortium name="RefSeq"/>
        </authorList>
    </citation>
    <scope>IDENTIFICATION</scope>
    <source>
        <tissue evidence="6">Leaf</tissue>
    </source>
</reference>
<keyword evidence="5" id="KW-1185">Reference proteome</keyword>
<dbReference type="CDD" id="cd00590">
    <property type="entry name" value="RRM_SF"/>
    <property type="match status" value="1"/>
</dbReference>
<dbReference type="InterPro" id="IPR000504">
    <property type="entry name" value="RRM_dom"/>
</dbReference>
<dbReference type="PANTHER" id="PTHR48024:SF48">
    <property type="entry name" value="RRM DOMAIN-CONTAINING PROTEIN"/>
    <property type="match status" value="1"/>
</dbReference>
<dbReference type="RefSeq" id="XP_010460228.1">
    <property type="nucleotide sequence ID" value="XM_010461926.1"/>
</dbReference>
<dbReference type="Proteomes" id="UP000694864">
    <property type="component" value="Chromosome 14"/>
</dbReference>
<keyword evidence="1 2" id="KW-0694">RNA-binding</keyword>
<feature type="region of interest" description="Disordered" evidence="3">
    <location>
        <begin position="1"/>
        <end position="48"/>
    </location>
</feature>
<evidence type="ECO:0000313" key="5">
    <source>
        <dbReference type="Proteomes" id="UP000694864"/>
    </source>
</evidence>
<evidence type="ECO:0000256" key="2">
    <source>
        <dbReference type="PROSITE-ProRule" id="PRU00176"/>
    </source>
</evidence>
<dbReference type="SMART" id="SM00360">
    <property type="entry name" value="RRM"/>
    <property type="match status" value="1"/>
</dbReference>
<dbReference type="Pfam" id="PF00076">
    <property type="entry name" value="RRM_1"/>
    <property type="match status" value="1"/>
</dbReference>
<evidence type="ECO:0000256" key="3">
    <source>
        <dbReference type="SAM" id="MobiDB-lite"/>
    </source>
</evidence>
<dbReference type="PROSITE" id="PS50102">
    <property type="entry name" value="RRM"/>
    <property type="match status" value="1"/>
</dbReference>
<reference evidence="5" key="1">
    <citation type="journal article" date="2014" name="Nat. Commun.">
        <title>The emerging biofuel crop Camelina sativa retains a highly undifferentiated hexaploid genome structure.</title>
        <authorList>
            <person name="Kagale S."/>
            <person name="Koh C."/>
            <person name="Nixon J."/>
            <person name="Bollina V."/>
            <person name="Clarke W.E."/>
            <person name="Tuteja R."/>
            <person name="Spillane C."/>
            <person name="Robinson S.J."/>
            <person name="Links M.G."/>
            <person name="Clarke C."/>
            <person name="Higgins E.E."/>
            <person name="Huebert T."/>
            <person name="Sharpe A.G."/>
            <person name="Parkin I.A."/>
        </authorList>
    </citation>
    <scope>NUCLEOTIDE SEQUENCE [LARGE SCALE GENOMIC DNA]</scope>
    <source>
        <strain evidence="5">cv. DH55</strain>
    </source>
</reference>
<dbReference type="Gene3D" id="3.30.70.330">
    <property type="match status" value="1"/>
</dbReference>
<dbReference type="InterPro" id="IPR012677">
    <property type="entry name" value="Nucleotide-bd_a/b_plait_sf"/>
</dbReference>
<protein>
    <submittedName>
        <fullName evidence="6">Uncharacterized protein At1g27050-like</fullName>
    </submittedName>
</protein>
<gene>
    <name evidence="6" type="primary">LOC104741140</name>
</gene>
<evidence type="ECO:0000259" key="4">
    <source>
        <dbReference type="PROSITE" id="PS50102"/>
    </source>
</evidence>
<organism evidence="5 6">
    <name type="scientific">Camelina sativa</name>
    <name type="common">False flax</name>
    <name type="synonym">Myagrum sativum</name>
    <dbReference type="NCBI Taxonomy" id="90675"/>
    <lineage>
        <taxon>Eukaryota</taxon>
        <taxon>Viridiplantae</taxon>
        <taxon>Streptophyta</taxon>
        <taxon>Embryophyta</taxon>
        <taxon>Tracheophyta</taxon>
        <taxon>Spermatophyta</taxon>
        <taxon>Magnoliopsida</taxon>
        <taxon>eudicotyledons</taxon>
        <taxon>Gunneridae</taxon>
        <taxon>Pentapetalae</taxon>
        <taxon>rosids</taxon>
        <taxon>malvids</taxon>
        <taxon>Brassicales</taxon>
        <taxon>Brassicaceae</taxon>
        <taxon>Camelineae</taxon>
        <taxon>Camelina</taxon>
    </lineage>
</organism>
<name>A0ABM0VRW4_CAMSA</name>
<dbReference type="SUPFAM" id="SSF54928">
    <property type="entry name" value="RNA-binding domain, RBD"/>
    <property type="match status" value="1"/>
</dbReference>
<dbReference type="InterPro" id="IPR050886">
    <property type="entry name" value="RNA-binding_reg"/>
</dbReference>
<feature type="domain" description="RRM" evidence="4">
    <location>
        <begin position="49"/>
        <end position="124"/>
    </location>
</feature>
<evidence type="ECO:0000313" key="6">
    <source>
        <dbReference type="RefSeq" id="XP_010460228.1"/>
    </source>
</evidence>